<dbReference type="InParanoid" id="A0A136ISZ2"/>
<gene>
    <name evidence="2" type="ORF">Micbo1qcDRAFT_215430</name>
</gene>
<protein>
    <submittedName>
        <fullName evidence="2">Uncharacterized protein</fullName>
    </submittedName>
</protein>
<organism evidence="2 3">
    <name type="scientific">Microdochium bolleyi</name>
    <dbReference type="NCBI Taxonomy" id="196109"/>
    <lineage>
        <taxon>Eukaryota</taxon>
        <taxon>Fungi</taxon>
        <taxon>Dikarya</taxon>
        <taxon>Ascomycota</taxon>
        <taxon>Pezizomycotina</taxon>
        <taxon>Sordariomycetes</taxon>
        <taxon>Xylariomycetidae</taxon>
        <taxon>Xylariales</taxon>
        <taxon>Microdochiaceae</taxon>
        <taxon>Microdochium</taxon>
    </lineage>
</organism>
<dbReference type="STRING" id="196109.A0A136ISZ2"/>
<keyword evidence="1" id="KW-0732">Signal</keyword>
<dbReference type="Proteomes" id="UP000070501">
    <property type="component" value="Unassembled WGS sequence"/>
</dbReference>
<feature type="chain" id="PRO_5007293088" evidence="1">
    <location>
        <begin position="21"/>
        <end position="466"/>
    </location>
</feature>
<evidence type="ECO:0000313" key="2">
    <source>
        <dbReference type="EMBL" id="KXJ88051.1"/>
    </source>
</evidence>
<sequence length="466" mass="48728">MLSKGAILASLVLLASRVNAGQAASSVSTCESEEVGSYVTTAYNTKTDYYTTTKLVPVDSYVTSIKTKVVESYVTEKITTTLYYTDLVTNTSTGTTFVTDTLTESVTITGTDSTTVTDTDSVTITNTGYVTITGTEHQTVTETDTDTTTQTLPVTTYTTETIFSTTFDPCPTTCSISVETVNLYFWPTDRPYSYPTTWVDESLDYTFTSPSVYMLIPTAVGTNTAGAPFGPATSDWILPLDLSQVSTIVGDTSTGATQQLTLSDIGTDCPRSVAPGAIATMAPDPRCNPVLAAPKQVSSWAYPCNACGRFGLFDPPYAAPTLTGPLVVVPTTTTEDGIPSSTAIVTSPVVIVTPSETAVPPTQTQTQETSTVVIVPSDSENPTQTVFPTASTSIPPVSLPSPTSVSISVPPVSLPSPTSVSIPDFSTESPVVSATGSETPIPTAGAANLQVAFGSLVSVFLMALFL</sequence>
<proteinExistence type="predicted"/>
<reference evidence="3" key="1">
    <citation type="submission" date="2016-02" db="EMBL/GenBank/DDBJ databases">
        <title>Draft genome sequence of Microdochium bolleyi, a fungal endophyte of beachgrass.</title>
        <authorList>
            <consortium name="DOE Joint Genome Institute"/>
            <person name="David A.S."/>
            <person name="May G."/>
            <person name="Haridas S."/>
            <person name="Lim J."/>
            <person name="Wang M."/>
            <person name="Labutti K."/>
            <person name="Lipzen A."/>
            <person name="Barry K."/>
            <person name="Grigoriev I.V."/>
        </authorList>
    </citation>
    <scope>NUCLEOTIDE SEQUENCE [LARGE SCALE GENOMIC DNA]</scope>
    <source>
        <strain evidence="3">J235TASD1</strain>
    </source>
</reference>
<keyword evidence="3" id="KW-1185">Reference proteome</keyword>
<name>A0A136ISZ2_9PEZI</name>
<dbReference type="AlphaFoldDB" id="A0A136ISZ2"/>
<accession>A0A136ISZ2</accession>
<dbReference type="OrthoDB" id="3944128at2759"/>
<evidence type="ECO:0000313" key="3">
    <source>
        <dbReference type="Proteomes" id="UP000070501"/>
    </source>
</evidence>
<feature type="signal peptide" evidence="1">
    <location>
        <begin position="1"/>
        <end position="20"/>
    </location>
</feature>
<evidence type="ECO:0000256" key="1">
    <source>
        <dbReference type="SAM" id="SignalP"/>
    </source>
</evidence>
<dbReference type="EMBL" id="KQ964260">
    <property type="protein sequence ID" value="KXJ88051.1"/>
    <property type="molecule type" value="Genomic_DNA"/>
</dbReference>